<protein>
    <submittedName>
        <fullName evidence="2">Uncharacterized protein</fullName>
    </submittedName>
</protein>
<keyword evidence="1" id="KW-0175">Coiled coil</keyword>
<feature type="coiled-coil region" evidence="1">
    <location>
        <begin position="747"/>
        <end position="879"/>
    </location>
</feature>
<name>A0A7S4EH46_9STRA</name>
<gene>
    <name evidence="2" type="ORF">PAUS00366_LOCUS5286</name>
</gene>
<dbReference type="EMBL" id="HBIX01006696">
    <property type="protein sequence ID" value="CAE0712534.1"/>
    <property type="molecule type" value="Transcribed_RNA"/>
</dbReference>
<sequence length="1375" mass="158116">MLSEKIDATEQNDVKIPTRIHWLEDEDGELTQTSFYTHEEVSQMGHANELETSNNDLSTVRENDQCVIFRRGTATFVSDHAVLPNDCQVQPTPARVHQEWVDSQDDEDLSTHPGSLLQESMIQSIQLSSNGDSRETVENSFKIPPLQIHTDNEALSSLSSPQELKSIVQFKDPSTGPIALDVAASKQTKLQLQVQIPEEGEVYLDRIGELESNLKVQQNNTDEVQDRLRERVLELEQALKVTVATPRGTVIDENPLKTLLDRNQTLVKEVRFADQTCVELSSKISQLDMRNGRLQKQVASLEQQQDNLKHDVDGKEAIKSKQLLEKEETIDKLKEELAFANKNLAAKTLEEENLQSVMKQALDSLGFKDDIFGFSTASSITSEHDSIIQDDSINSNTVYRKKTLQQQIEVMVERVKMGQQAEQVTEELDGLRIENDALKSELSQLRARPQSLPVVTPKEDSNKLLRVQRENEFLGRQLGIVQEKLDQTQSELSDEYEKSESLKLHLERGVEIYKRLIEPLERRLIEATEVSPKLEGVVDADKRLFSLEKELAHVKASIAAMKRESERLLTAPTFHFQMNSDVDQQQLIVSMVKSTISRMGQHYKQLEADVENMAGQFSERLDNLAATVSHLRSSLLFEGDSVSSVESNTGQQVEEEQGIIGNNLQRGATIDLISATIPVPQYHIDEEDEMYTLMEEARSPTTDDISMTSDLDDISRLLHDDMTLESIVRTGSVFTSSYNTDMFKESLETTMNECKRVKERSLKLKEQIESQQCTIQKLEQENGKLSLHVSRRNEEYCLVEKALEEAKQEIEGLQSTVTSIQNENENFRLQLHDQEKEGKVIQEENERLTKTVVQIRKQKEEFEAKINECENSLARTKANLERATYSGDEYKKRFDDLQTHLSTKIYKVTEQKELESAETRRALQVALYEISELKRVHQEAVTRLSNEMESKLKLEALINELQNYKLQVQSDLDDKNLESQFAYEDMRKERAELKCRLSQSEKEATSLKESYANIKAKLQVHTEEKNRIIKQIETQRSELLSNINKLTDKRTSFHGLLQDLGSYEDLNHVFNLEEYKFDSRKQFESAMKEIDCWKSIIPLIGDEIESMHHTSKRVPELEGEIEKLYDDLSKREVRETDQLKHAKDQTAQIEKLFAILSKAEEEMNRSSLQIEELSEAMTTMQQREHEANNNVKLMESELAGLKNQSKTSEIEQNEEFGKIKCLLLHTSATLEKKESQILEMNSQMNNLKSEIDGVTTLLRSKESEEHSLRVNVQSCEKKNIKLREYIRKLTNKCEEWEASYDRQSRAIDRLQEKNSRIKDKACDIAGRYRALVADVNRRKKMHLHDREKWSHERSNLNNVHVALEQELEQIAKELA</sequence>
<evidence type="ECO:0000313" key="2">
    <source>
        <dbReference type="EMBL" id="CAE0712534.1"/>
    </source>
</evidence>
<feature type="coiled-coil region" evidence="1">
    <location>
        <begin position="1346"/>
        <end position="1373"/>
    </location>
</feature>
<feature type="coiled-coil region" evidence="1">
    <location>
        <begin position="284"/>
        <end position="350"/>
    </location>
</feature>
<proteinExistence type="predicted"/>
<evidence type="ECO:0000256" key="1">
    <source>
        <dbReference type="SAM" id="Coils"/>
    </source>
</evidence>
<feature type="coiled-coil region" evidence="1">
    <location>
        <begin position="947"/>
        <end position="1049"/>
    </location>
</feature>
<accession>A0A7S4EH46</accession>
<dbReference type="Gene3D" id="1.10.287.1490">
    <property type="match status" value="1"/>
</dbReference>
<feature type="coiled-coil region" evidence="1">
    <location>
        <begin position="421"/>
        <end position="448"/>
    </location>
</feature>
<feature type="coiled-coil region" evidence="1">
    <location>
        <begin position="1142"/>
        <end position="1320"/>
    </location>
</feature>
<reference evidence="2" key="1">
    <citation type="submission" date="2021-01" db="EMBL/GenBank/DDBJ databases">
        <authorList>
            <person name="Corre E."/>
            <person name="Pelletier E."/>
            <person name="Niang G."/>
            <person name="Scheremetjew M."/>
            <person name="Finn R."/>
            <person name="Kale V."/>
            <person name="Holt S."/>
            <person name="Cochrane G."/>
            <person name="Meng A."/>
            <person name="Brown T."/>
            <person name="Cohen L."/>
        </authorList>
    </citation>
    <scope>NUCLEOTIDE SEQUENCE</scope>
    <source>
        <strain evidence="2">10249 10 AB</strain>
    </source>
</reference>
<organism evidence="2">
    <name type="scientific">Pseudo-nitzschia australis</name>
    <dbReference type="NCBI Taxonomy" id="44445"/>
    <lineage>
        <taxon>Eukaryota</taxon>
        <taxon>Sar</taxon>
        <taxon>Stramenopiles</taxon>
        <taxon>Ochrophyta</taxon>
        <taxon>Bacillariophyta</taxon>
        <taxon>Bacillariophyceae</taxon>
        <taxon>Bacillariophycidae</taxon>
        <taxon>Bacillariales</taxon>
        <taxon>Bacillariaceae</taxon>
        <taxon>Pseudo-nitzschia</taxon>
    </lineage>
</organism>